<dbReference type="PROSITE" id="PS00675">
    <property type="entry name" value="SIGMA54_INTERACT_1"/>
    <property type="match status" value="1"/>
</dbReference>
<dbReference type="AlphaFoldDB" id="A0A1W1ZCQ6"/>
<proteinExistence type="predicted"/>
<dbReference type="Gene3D" id="1.10.10.60">
    <property type="entry name" value="Homeodomain-like"/>
    <property type="match status" value="1"/>
</dbReference>
<dbReference type="SUPFAM" id="SSF55785">
    <property type="entry name" value="PYP-like sensor domain (PAS domain)"/>
    <property type="match status" value="1"/>
</dbReference>
<dbReference type="GO" id="GO:0005524">
    <property type="term" value="F:ATP binding"/>
    <property type="evidence" value="ECO:0007669"/>
    <property type="project" value="UniProtKB-KW"/>
</dbReference>
<dbReference type="Gene3D" id="3.30.450.20">
    <property type="entry name" value="PAS domain"/>
    <property type="match status" value="1"/>
</dbReference>
<evidence type="ECO:0000256" key="1">
    <source>
        <dbReference type="ARBA" id="ARBA00022741"/>
    </source>
</evidence>
<keyword evidence="7" id="KW-1185">Reference proteome</keyword>
<dbReference type="SUPFAM" id="SSF46689">
    <property type="entry name" value="Homeodomain-like"/>
    <property type="match status" value="1"/>
</dbReference>
<dbReference type="Pfam" id="PF25601">
    <property type="entry name" value="AAA_lid_14"/>
    <property type="match status" value="1"/>
</dbReference>
<dbReference type="InterPro" id="IPR002078">
    <property type="entry name" value="Sigma_54_int"/>
</dbReference>
<dbReference type="InterPro" id="IPR002197">
    <property type="entry name" value="HTH_Fis"/>
</dbReference>
<dbReference type="EMBL" id="FWXI01000003">
    <property type="protein sequence ID" value="SMC46052.1"/>
    <property type="molecule type" value="Genomic_DNA"/>
</dbReference>
<organism evidence="6 7">
    <name type="scientific">Sporomusa malonica</name>
    <dbReference type="NCBI Taxonomy" id="112901"/>
    <lineage>
        <taxon>Bacteria</taxon>
        <taxon>Bacillati</taxon>
        <taxon>Bacillota</taxon>
        <taxon>Negativicutes</taxon>
        <taxon>Selenomonadales</taxon>
        <taxon>Sporomusaceae</taxon>
        <taxon>Sporomusa</taxon>
    </lineage>
</organism>
<dbReference type="Proteomes" id="UP000192738">
    <property type="component" value="Unassembled WGS sequence"/>
</dbReference>
<keyword evidence="4" id="KW-0804">Transcription</keyword>
<evidence type="ECO:0000256" key="2">
    <source>
        <dbReference type="ARBA" id="ARBA00022840"/>
    </source>
</evidence>
<evidence type="ECO:0000256" key="4">
    <source>
        <dbReference type="ARBA" id="ARBA00023163"/>
    </source>
</evidence>
<dbReference type="InterPro" id="IPR035965">
    <property type="entry name" value="PAS-like_dom_sf"/>
</dbReference>
<dbReference type="InterPro" id="IPR025662">
    <property type="entry name" value="Sigma_54_int_dom_ATP-bd_1"/>
</dbReference>
<accession>A0A1W1ZCQ6</accession>
<protein>
    <submittedName>
        <fullName evidence="6">Transcriptional regulator containing PAS, AAA-type ATPase, and DNA-binding Fis domains</fullName>
    </submittedName>
</protein>
<sequence length="587" mass="67166">MDSLAQIKDVVQQFAEAANAALKLDVEIFDREARIAGTGKARALVGRPILKDGVINRFVFGTDVQQKKIIVNNPGLEAACKPCRMKGTCYYKKAVYAVIEFEERIIGVIGVVAENKEQSDLIEYNNYAMLDFVDKIANLISSKVKENQMMKQLETDAKFMNMVIDNINKGVIVLDKKYKIVNINNYLIQKIKRNKNELLGAYIEDIFPALQLNKEHQNEYQEIVYNIQNQNIYLLCNLKSIVVKEELLGSICLVEDYKDTTQMAYATASKQNDITLKDIIGEDPKFVKFKEKVRIVSSNESTVLLIGETGTGKELFARAIHCESQRKDHPFIAINCGAIPETLLESELFGYEKGAFTGASNMGKHGKFFMANKGTLFLDEIDTMPLYLQPKLLRAIERREIERIGGVKSIPIDVRIVAATNARLLDMVQNKQFREDLYHRLNVITLFIPPLRERGNDVLVLADYFIKKYAKRFNKTILGLSQEVKNIFMSYEWKGNVRELQNTIEYAINMEKEQYITEDNLPFQFREIKVENVVKTLKEIEELSIKKALDRFGWTEAGRIKAAEYLGISRATVYRKIRKLHLGGMEI</sequence>
<dbReference type="CDD" id="cd00009">
    <property type="entry name" value="AAA"/>
    <property type="match status" value="1"/>
</dbReference>
<keyword evidence="2" id="KW-0067">ATP-binding</keyword>
<name>A0A1W1ZCQ6_9FIRM</name>
<evidence type="ECO:0000256" key="3">
    <source>
        <dbReference type="ARBA" id="ARBA00023015"/>
    </source>
</evidence>
<dbReference type="SMART" id="SM00382">
    <property type="entry name" value="AAA"/>
    <property type="match status" value="1"/>
</dbReference>
<dbReference type="PANTHER" id="PTHR32071">
    <property type="entry name" value="TRANSCRIPTIONAL REGULATORY PROTEIN"/>
    <property type="match status" value="1"/>
</dbReference>
<gene>
    <name evidence="6" type="ORF">SAMN04488500_103180</name>
</gene>
<keyword evidence="1" id="KW-0547">Nucleotide-binding</keyword>
<dbReference type="Pfam" id="PF02954">
    <property type="entry name" value="HTH_8"/>
    <property type="match status" value="1"/>
</dbReference>
<keyword evidence="3" id="KW-0805">Transcription regulation</keyword>
<dbReference type="STRING" id="112901.SAMN04488500_103180"/>
<dbReference type="GO" id="GO:0043565">
    <property type="term" value="F:sequence-specific DNA binding"/>
    <property type="evidence" value="ECO:0007669"/>
    <property type="project" value="InterPro"/>
</dbReference>
<dbReference type="PROSITE" id="PS50045">
    <property type="entry name" value="SIGMA54_INTERACT_4"/>
    <property type="match status" value="1"/>
</dbReference>
<dbReference type="InterPro" id="IPR009057">
    <property type="entry name" value="Homeodomain-like_sf"/>
</dbReference>
<dbReference type="OrthoDB" id="9803970at2"/>
<dbReference type="InterPro" id="IPR058031">
    <property type="entry name" value="AAA_lid_NorR"/>
</dbReference>
<reference evidence="6 7" key="1">
    <citation type="submission" date="2017-04" db="EMBL/GenBank/DDBJ databases">
        <authorList>
            <person name="Afonso C.L."/>
            <person name="Miller P.J."/>
            <person name="Scott M.A."/>
            <person name="Spackman E."/>
            <person name="Goraichik I."/>
            <person name="Dimitrov K.M."/>
            <person name="Suarez D.L."/>
            <person name="Swayne D.E."/>
        </authorList>
    </citation>
    <scope>NUCLEOTIDE SEQUENCE [LARGE SCALE GENOMIC DNA]</scope>
    <source>
        <strain evidence="6 7">DSM 5090</strain>
    </source>
</reference>
<dbReference type="PROSITE" id="PS00676">
    <property type="entry name" value="SIGMA54_INTERACT_2"/>
    <property type="match status" value="1"/>
</dbReference>
<dbReference type="Pfam" id="PF00158">
    <property type="entry name" value="Sigma54_activat"/>
    <property type="match status" value="1"/>
</dbReference>
<evidence type="ECO:0000313" key="6">
    <source>
        <dbReference type="EMBL" id="SMC46052.1"/>
    </source>
</evidence>
<dbReference type="PANTHER" id="PTHR32071:SF57">
    <property type="entry name" value="C4-DICARBOXYLATE TRANSPORT TRANSCRIPTIONAL REGULATORY PROTEIN DCTD"/>
    <property type="match status" value="1"/>
</dbReference>
<dbReference type="FunFam" id="3.40.50.300:FF:000006">
    <property type="entry name" value="DNA-binding transcriptional regulator NtrC"/>
    <property type="match status" value="1"/>
</dbReference>
<feature type="domain" description="Sigma-54 factor interaction" evidence="5">
    <location>
        <begin position="279"/>
        <end position="509"/>
    </location>
</feature>
<evidence type="ECO:0000313" key="7">
    <source>
        <dbReference type="Proteomes" id="UP000192738"/>
    </source>
</evidence>
<evidence type="ECO:0000259" key="5">
    <source>
        <dbReference type="PROSITE" id="PS50045"/>
    </source>
</evidence>
<dbReference type="SUPFAM" id="SSF52540">
    <property type="entry name" value="P-loop containing nucleoside triphosphate hydrolases"/>
    <property type="match status" value="1"/>
</dbReference>
<dbReference type="InterPro" id="IPR025943">
    <property type="entry name" value="Sigma_54_int_dom_ATP-bd_2"/>
</dbReference>
<dbReference type="RefSeq" id="WP_084574515.1">
    <property type="nucleotide sequence ID" value="NZ_CP155572.1"/>
</dbReference>
<dbReference type="InterPro" id="IPR027417">
    <property type="entry name" value="P-loop_NTPase"/>
</dbReference>
<dbReference type="Gene3D" id="1.10.8.60">
    <property type="match status" value="1"/>
</dbReference>
<dbReference type="GO" id="GO:0006355">
    <property type="term" value="P:regulation of DNA-templated transcription"/>
    <property type="evidence" value="ECO:0007669"/>
    <property type="project" value="InterPro"/>
</dbReference>
<keyword evidence="6" id="KW-0238">DNA-binding</keyword>
<dbReference type="Gene3D" id="3.40.50.300">
    <property type="entry name" value="P-loop containing nucleotide triphosphate hydrolases"/>
    <property type="match status" value="1"/>
</dbReference>
<dbReference type="InterPro" id="IPR003593">
    <property type="entry name" value="AAA+_ATPase"/>
</dbReference>